<feature type="domain" description="Tet-like 2OG-Fe(II) oxygenase" evidence="2">
    <location>
        <begin position="12"/>
        <end position="150"/>
    </location>
</feature>
<sequence length="214" mass="24838">MNPEVLDANNEESMTLSWFENFVSSCINIISMSAAHENNDIVQEAQVPEWHEGEWNSMFHKKLQPFSNLIITANGFHNCVHRDEKDMNTWAYGFLTFLDKLAIKPIPSPIRSCGYGLSFPEYSTLLDFFCKQGIIELLWKSSTNFHQTTQPPPIFDELATITHFGCSFQINSMLSSRAKSLIFMDPIKQEEKTYGHQERIQNEKKRHQQKKMKL</sequence>
<accession>A0A9Q3K264</accession>
<dbReference type="Pfam" id="PF20515">
    <property type="entry name" value="2OG-FeII_Oxy_6"/>
    <property type="match status" value="1"/>
</dbReference>
<protein>
    <recommendedName>
        <fullName evidence="2">Tet-like 2OG-Fe(II) oxygenase domain-containing protein</fullName>
    </recommendedName>
</protein>
<feature type="compositionally biased region" description="Basic residues" evidence="1">
    <location>
        <begin position="204"/>
        <end position="214"/>
    </location>
</feature>
<dbReference type="EMBL" id="AVOT02091753">
    <property type="protein sequence ID" value="MBW0573268.1"/>
    <property type="molecule type" value="Genomic_DNA"/>
</dbReference>
<feature type="compositionally biased region" description="Basic and acidic residues" evidence="1">
    <location>
        <begin position="193"/>
        <end position="203"/>
    </location>
</feature>
<feature type="region of interest" description="Disordered" evidence="1">
    <location>
        <begin position="193"/>
        <end position="214"/>
    </location>
</feature>
<evidence type="ECO:0000313" key="4">
    <source>
        <dbReference type="Proteomes" id="UP000765509"/>
    </source>
</evidence>
<gene>
    <name evidence="3" type="ORF">O181_112983</name>
</gene>
<dbReference type="AlphaFoldDB" id="A0A9Q3K264"/>
<evidence type="ECO:0000256" key="1">
    <source>
        <dbReference type="SAM" id="MobiDB-lite"/>
    </source>
</evidence>
<dbReference type="Proteomes" id="UP000765509">
    <property type="component" value="Unassembled WGS sequence"/>
</dbReference>
<evidence type="ECO:0000259" key="2">
    <source>
        <dbReference type="Pfam" id="PF20515"/>
    </source>
</evidence>
<organism evidence="3 4">
    <name type="scientific">Austropuccinia psidii MF-1</name>
    <dbReference type="NCBI Taxonomy" id="1389203"/>
    <lineage>
        <taxon>Eukaryota</taxon>
        <taxon>Fungi</taxon>
        <taxon>Dikarya</taxon>
        <taxon>Basidiomycota</taxon>
        <taxon>Pucciniomycotina</taxon>
        <taxon>Pucciniomycetes</taxon>
        <taxon>Pucciniales</taxon>
        <taxon>Sphaerophragmiaceae</taxon>
        <taxon>Austropuccinia</taxon>
    </lineage>
</organism>
<name>A0A9Q3K264_9BASI</name>
<dbReference type="InterPro" id="IPR046798">
    <property type="entry name" value="2OG-FeII_Oxy_6"/>
</dbReference>
<proteinExistence type="predicted"/>
<comment type="caution">
    <text evidence="3">The sequence shown here is derived from an EMBL/GenBank/DDBJ whole genome shotgun (WGS) entry which is preliminary data.</text>
</comment>
<reference evidence="3" key="1">
    <citation type="submission" date="2021-03" db="EMBL/GenBank/DDBJ databases">
        <title>Draft genome sequence of rust myrtle Austropuccinia psidii MF-1, a brazilian biotype.</title>
        <authorList>
            <person name="Quecine M.C."/>
            <person name="Pachon D.M.R."/>
            <person name="Bonatelli M.L."/>
            <person name="Correr F.H."/>
            <person name="Franceschini L.M."/>
            <person name="Leite T.F."/>
            <person name="Margarido G.R.A."/>
            <person name="Almeida C.A."/>
            <person name="Ferrarezi J.A."/>
            <person name="Labate C.A."/>
        </authorList>
    </citation>
    <scope>NUCLEOTIDE SEQUENCE</scope>
    <source>
        <strain evidence="3">MF-1</strain>
    </source>
</reference>
<keyword evidence="4" id="KW-1185">Reference proteome</keyword>
<evidence type="ECO:0000313" key="3">
    <source>
        <dbReference type="EMBL" id="MBW0573268.1"/>
    </source>
</evidence>